<dbReference type="VEuPathDB" id="VectorBase:AALB014007"/>
<sequence length="31" mass="3250">MCGSRAFPVSDKIAIAPARAPVKGVAHDQQQ</sequence>
<evidence type="ECO:0000313" key="2">
    <source>
        <dbReference type="Proteomes" id="UP000069272"/>
    </source>
</evidence>
<evidence type="ECO:0000313" key="1">
    <source>
        <dbReference type="EnsemblMetazoa" id="AALB014007-PA"/>
    </source>
</evidence>
<reference evidence="1" key="2">
    <citation type="submission" date="2022-08" db="UniProtKB">
        <authorList>
            <consortium name="EnsemblMetazoa"/>
        </authorList>
    </citation>
    <scope>IDENTIFICATION</scope>
    <source>
        <strain evidence="1">STECLA/ALBI9_A</strain>
    </source>
</reference>
<name>A0A182FWG1_ANOAL</name>
<dbReference type="AlphaFoldDB" id="A0A182FWG1"/>
<keyword evidence="2" id="KW-1185">Reference proteome</keyword>
<protein>
    <submittedName>
        <fullName evidence="1">Uncharacterized protein</fullName>
    </submittedName>
</protein>
<dbReference type="Proteomes" id="UP000069272">
    <property type="component" value="Chromosome 2L"/>
</dbReference>
<reference evidence="1 2" key="1">
    <citation type="journal article" date="2017" name="G3 (Bethesda)">
        <title>The Physical Genome Mapping of Anopheles albimanus Corrected Scaffold Misassemblies and Identified Interarm Rearrangements in Genus Anopheles.</title>
        <authorList>
            <person name="Artemov G.N."/>
            <person name="Peery A.N."/>
            <person name="Jiang X."/>
            <person name="Tu Z."/>
            <person name="Stegniy V.N."/>
            <person name="Sharakhova M.V."/>
            <person name="Sharakhov I.V."/>
        </authorList>
    </citation>
    <scope>NUCLEOTIDE SEQUENCE [LARGE SCALE GENOMIC DNA]</scope>
    <source>
        <strain evidence="1 2">ALBI9_A</strain>
    </source>
</reference>
<dbReference type="EnsemblMetazoa" id="AALB014007-RA">
    <property type="protein sequence ID" value="AALB014007-PA"/>
    <property type="gene ID" value="AALB014007"/>
</dbReference>
<proteinExistence type="predicted"/>
<accession>A0A182FWG1</accession>
<organism evidence="1 2">
    <name type="scientific">Anopheles albimanus</name>
    <name type="common">New world malaria mosquito</name>
    <dbReference type="NCBI Taxonomy" id="7167"/>
    <lineage>
        <taxon>Eukaryota</taxon>
        <taxon>Metazoa</taxon>
        <taxon>Ecdysozoa</taxon>
        <taxon>Arthropoda</taxon>
        <taxon>Hexapoda</taxon>
        <taxon>Insecta</taxon>
        <taxon>Pterygota</taxon>
        <taxon>Neoptera</taxon>
        <taxon>Endopterygota</taxon>
        <taxon>Diptera</taxon>
        <taxon>Nematocera</taxon>
        <taxon>Culicoidea</taxon>
        <taxon>Culicidae</taxon>
        <taxon>Anophelinae</taxon>
        <taxon>Anopheles</taxon>
    </lineage>
</organism>